<dbReference type="Pfam" id="PF24981">
    <property type="entry name" value="Beta-prop_ATRN-LZTR1"/>
    <property type="match status" value="1"/>
</dbReference>
<feature type="domain" description="DUF6603" evidence="3">
    <location>
        <begin position="415"/>
        <end position="976"/>
    </location>
</feature>
<dbReference type="Proteomes" id="UP001432039">
    <property type="component" value="Chromosome"/>
</dbReference>
<organism evidence="5 6">
    <name type="scientific">Streptomyces virginiae</name>
    <name type="common">Streptomyces cinnamonensis</name>
    <dbReference type="NCBI Taxonomy" id="1961"/>
    <lineage>
        <taxon>Bacteria</taxon>
        <taxon>Bacillati</taxon>
        <taxon>Actinomycetota</taxon>
        <taxon>Actinomycetes</taxon>
        <taxon>Kitasatosporales</taxon>
        <taxon>Streptomycetaceae</taxon>
        <taxon>Streptomyces</taxon>
    </lineage>
</organism>
<keyword evidence="1" id="KW-0880">Kelch repeat</keyword>
<dbReference type="PANTHER" id="PTHR45632">
    <property type="entry name" value="LD33804P"/>
    <property type="match status" value="1"/>
</dbReference>
<dbReference type="Gene3D" id="2.120.10.80">
    <property type="entry name" value="Kelch-type beta propeller"/>
    <property type="match status" value="1"/>
</dbReference>
<feature type="domain" description="Attractin/MKLN-like beta-propeller" evidence="4">
    <location>
        <begin position="1194"/>
        <end position="1459"/>
    </location>
</feature>
<name>A0ABZ1T8X2_STRVG</name>
<accession>A0ABZ1T8X2</accession>
<dbReference type="SUPFAM" id="SSF50965">
    <property type="entry name" value="Galactose oxidase, central domain"/>
    <property type="match status" value="1"/>
</dbReference>
<evidence type="ECO:0000256" key="1">
    <source>
        <dbReference type="ARBA" id="ARBA00022441"/>
    </source>
</evidence>
<evidence type="ECO:0000313" key="5">
    <source>
        <dbReference type="EMBL" id="WUQ11106.1"/>
    </source>
</evidence>
<evidence type="ECO:0000313" key="6">
    <source>
        <dbReference type="Proteomes" id="UP001432039"/>
    </source>
</evidence>
<dbReference type="Gene3D" id="2.130.10.80">
    <property type="entry name" value="Galactose oxidase/kelch, beta-propeller"/>
    <property type="match status" value="4"/>
</dbReference>
<dbReference type="EMBL" id="CP108090">
    <property type="protein sequence ID" value="WUQ11106.1"/>
    <property type="molecule type" value="Genomic_DNA"/>
</dbReference>
<keyword evidence="2" id="KW-0677">Repeat</keyword>
<protein>
    <submittedName>
        <fullName evidence="5">Uncharacterized protein</fullName>
    </submittedName>
</protein>
<evidence type="ECO:0000259" key="4">
    <source>
        <dbReference type="Pfam" id="PF24981"/>
    </source>
</evidence>
<dbReference type="InterPro" id="IPR046538">
    <property type="entry name" value="DUF6603"/>
</dbReference>
<reference evidence="5" key="1">
    <citation type="submission" date="2022-10" db="EMBL/GenBank/DDBJ databases">
        <title>The complete genomes of actinobacterial strains from the NBC collection.</title>
        <authorList>
            <person name="Joergensen T.S."/>
            <person name="Alvarez Arevalo M."/>
            <person name="Sterndorff E.B."/>
            <person name="Faurdal D."/>
            <person name="Vuksanovic O."/>
            <person name="Mourched A.-S."/>
            <person name="Charusanti P."/>
            <person name="Shaw S."/>
            <person name="Blin K."/>
            <person name="Weber T."/>
        </authorList>
    </citation>
    <scope>NUCLEOTIDE SEQUENCE</scope>
    <source>
        <strain evidence="5">NBC_00248</strain>
    </source>
</reference>
<dbReference type="InterPro" id="IPR006652">
    <property type="entry name" value="Kelch_1"/>
</dbReference>
<dbReference type="InterPro" id="IPR011043">
    <property type="entry name" value="Gal_Oxase/kelch_b-propeller"/>
</dbReference>
<evidence type="ECO:0000259" key="3">
    <source>
        <dbReference type="Pfam" id="PF20248"/>
    </source>
</evidence>
<proteinExistence type="predicted"/>
<sequence length="1531" mass="160343">MTGERGTLDGLVAQLATLLSPLTGLSQTGARDFVAELGLPLTDAQATAIAPTLSTTTGSVGFLVDLLHTLQEAVEAEQWDEVLRQVLQAGGQINAVISGFDGLKAALTGLNLPGAGPILANFPQRVVNLLLAKFLGRQQGANELLEFLGVLVRTDRNVGLIDPQKPFFTENDFHLERIGGWLSEPNVQLAALYDWGAPGFDGVKILSVLDRIAAYAGLPSLFDQAATPPTLDLVFASLTPRTDLDPPGIAVKLPQGLSRGAVERSGEAWTLTLRLDGDVPAETKLVFQPGGARVEPPPGATVSGTAEAVHSYRRDPADPVILLSLPGGSRISVEQVDVTLRLRAQSDGRLDVQLGALLQRGKVLITLAGGDGFIAELLGDVRIESGFELGARLSLADGLRFEGSGGLEVRLASHIGLGPVDLSALTLLLGVEDSAFSLALTADLKASLGPITGVVQGLGIEIPLALTPDGKGNLGPVDVQPRPKPPTGVGLSMDLDIVSGGGFLSFDPDRGEYAGALAFRLAGFIDVKAIGLISTRMPDGTQGFSLLIILTAEFGGIGLQLGYGFTLLAVGGLLGLHRSMNLGALAEGVRTGAVESVMFPKDVVANAPRILSDLRAFFPPERGTFLVGPMAKIGWGTPTLISVSLGVIVEIPGNVAVIGVLRCILPSRELPLLVLQVNFIGAIEFDKQRLWFYAQLFESRILFMTIEGGMGLLVGWGGGDLVLSVGGFHPSFKPPPLPFPVPPRISVDIINQPFARIRVSGYFAVTSNTAQFGASAELTLGFDDFGLHGHLAFDALFRFSPFAFVIDVAAHLSLKAFGVGLFSIHLRFQLEGPAPWRARGRGSISLLFFEISADFDLTWGESNNPTLPPIDLLPLLSHEIGKVEGWETRLPTGAAEALVNLRTLPESDRLVLHPLGTLFVHQRLIPLNVRIDRVGAQRPRDGKRFSIAPAPDSGLLQVSVPDEKFAMGQFQDMDDAAKLTMAAFEDQDAGLELTAAQGTLASARAVRRSARYELIVIDSKARGATRLRADGAAAMPDTAPARSKKLCRVSPAVFQPLLDGSSTSRSPLSQHEAAFRQPYAADDTLQVTGQRFVVAHKRNNQQAFPPGSGASAVAAGPASFRSRTTAAEALAEWVDAEPSLVGTLHVLPSSEALGTGVVPGGWSDVATLPTAVGTESSTDAAVLLSGGRVLLAGGTDGAGAPLPDSTLFDPVAGKWAPTDRLKTGRRLHSLTRLTDGKVLAFGGSAADGAALAAAELYDPVAERWTAVPPGALAPTVRYGHTATLLPSRKVLVTGGTGPRAGVPVALTSAQLFDPLTGKWEDAKPMTDARTGHQTVLLRNGRVLVIGGALFTGQGRAPLAHCELHDPGTGLWSPAGSLTTARVGHQATLLSNGTVLVTGGDAPTGRPGTSFRAGSLDTAEIYDPATDRWTPVAPMPGGRSRHRAVLMATGKVLVLGGTSGPRYDAGFRNAAAYDPRTDTWASTGGLASGRWDFTALLLADGRVLAAGGRVLTGVAAPEGQDVLTAAAEIFTP</sequence>
<keyword evidence="6" id="KW-1185">Reference proteome</keyword>
<dbReference type="InterPro" id="IPR056737">
    <property type="entry name" value="Beta-prop_ATRN-MKLN-like"/>
</dbReference>
<evidence type="ECO:0000256" key="2">
    <source>
        <dbReference type="ARBA" id="ARBA00022737"/>
    </source>
</evidence>
<dbReference type="SMART" id="SM00612">
    <property type="entry name" value="Kelch"/>
    <property type="match status" value="6"/>
</dbReference>
<dbReference type="PANTHER" id="PTHR45632:SF17">
    <property type="entry name" value="KELCH-LIKE PROTEIN 31"/>
    <property type="match status" value="1"/>
</dbReference>
<dbReference type="InterPro" id="IPR015915">
    <property type="entry name" value="Kelch-typ_b-propeller"/>
</dbReference>
<gene>
    <name evidence="5" type="ORF">OG517_06520</name>
</gene>
<dbReference type="Pfam" id="PF20248">
    <property type="entry name" value="DUF6603"/>
    <property type="match status" value="1"/>
</dbReference>
<dbReference type="InterPro" id="IPR037293">
    <property type="entry name" value="Gal_Oxidase_central_sf"/>
</dbReference>
<dbReference type="RefSeq" id="WP_328960618.1">
    <property type="nucleotide sequence ID" value="NZ_CP108090.1"/>
</dbReference>